<evidence type="ECO:0000256" key="6">
    <source>
        <dbReference type="ARBA" id="ARBA00022989"/>
    </source>
</evidence>
<gene>
    <name evidence="10" type="ORF">BaOVIS_003350</name>
</gene>
<keyword evidence="5" id="KW-0735">Signal-anchor</keyword>
<dbReference type="InterPro" id="IPR007653">
    <property type="entry name" value="SPC3"/>
</dbReference>
<keyword evidence="3 9" id="KW-0812">Transmembrane</keyword>
<evidence type="ECO:0000256" key="4">
    <source>
        <dbReference type="ARBA" id="ARBA00022824"/>
    </source>
</evidence>
<evidence type="ECO:0000256" key="8">
    <source>
        <dbReference type="ARBA" id="ARBA00029556"/>
    </source>
</evidence>
<evidence type="ECO:0000256" key="5">
    <source>
        <dbReference type="ARBA" id="ARBA00022968"/>
    </source>
</evidence>
<comment type="similarity">
    <text evidence="2">Belongs to the SPCS3 family.</text>
</comment>
<proteinExistence type="inferred from homology"/>
<evidence type="ECO:0000313" key="11">
    <source>
        <dbReference type="Proteomes" id="UP001057455"/>
    </source>
</evidence>
<dbReference type="OrthoDB" id="10261524at2759"/>
<protein>
    <recommendedName>
        <fullName evidence="8">Signal peptidase complex subunit 3</fullName>
    </recommendedName>
</protein>
<dbReference type="GO" id="GO:0006465">
    <property type="term" value="P:signal peptide processing"/>
    <property type="evidence" value="ECO:0007669"/>
    <property type="project" value="InterPro"/>
</dbReference>
<dbReference type="AlphaFoldDB" id="A0A9W5WTL4"/>
<sequence length="171" mass="19559">MTTPAIRCYTVVSTAVFAVWVALALNYFIGLHHRTNNPATGSISHLHTFELKTTTGQVDRAAVELNLSYDLRDVFDWSTNVIFLYVTASYETPKHAHNELIIYDKILERKEDAYDAGSNIVSKYYMVDYGRSLREARVTLRLYYCFVPIGGLISSYKLAESRFTMPSDYVF</sequence>
<reference evidence="10" key="1">
    <citation type="submission" date="2019-12" db="EMBL/GenBank/DDBJ databases">
        <title>Genome sequence of Babesia ovis.</title>
        <authorList>
            <person name="Yamagishi J."/>
            <person name="Sevinc F."/>
            <person name="Xuan X."/>
        </authorList>
    </citation>
    <scope>NUCLEOTIDE SEQUENCE</scope>
    <source>
        <strain evidence="10">Selcuk</strain>
    </source>
</reference>
<evidence type="ECO:0000313" key="10">
    <source>
        <dbReference type="EMBL" id="GFE52931.1"/>
    </source>
</evidence>
<dbReference type="PIRSF" id="PIRSF016089">
    <property type="entry name" value="SPC22"/>
    <property type="match status" value="1"/>
</dbReference>
<dbReference type="GO" id="GO:0005787">
    <property type="term" value="C:signal peptidase complex"/>
    <property type="evidence" value="ECO:0007669"/>
    <property type="project" value="InterPro"/>
</dbReference>
<feature type="transmembrane region" description="Helical" evidence="9">
    <location>
        <begin position="6"/>
        <end position="29"/>
    </location>
</feature>
<dbReference type="PANTHER" id="PTHR12804:SF0">
    <property type="entry name" value="SIGNAL PEPTIDASE COMPLEX SUBUNIT 3"/>
    <property type="match status" value="1"/>
</dbReference>
<evidence type="ECO:0000256" key="1">
    <source>
        <dbReference type="ARBA" id="ARBA00004648"/>
    </source>
</evidence>
<keyword evidence="6 9" id="KW-1133">Transmembrane helix</keyword>
<evidence type="ECO:0000256" key="3">
    <source>
        <dbReference type="ARBA" id="ARBA00022692"/>
    </source>
</evidence>
<evidence type="ECO:0000256" key="9">
    <source>
        <dbReference type="SAM" id="Phobius"/>
    </source>
</evidence>
<comment type="caution">
    <text evidence="10">The sequence shown here is derived from an EMBL/GenBank/DDBJ whole genome shotgun (WGS) entry which is preliminary data.</text>
</comment>
<keyword evidence="11" id="KW-1185">Reference proteome</keyword>
<comment type="subcellular location">
    <subcellularLocation>
        <location evidence="1">Endoplasmic reticulum membrane</location>
        <topology evidence="1">Single-pass type II membrane protein</topology>
    </subcellularLocation>
</comment>
<dbReference type="PANTHER" id="PTHR12804">
    <property type="entry name" value="MICROSOMAL SIGNAL PEPTIDASE 23 KD SUBUNIT SPC22/23"/>
    <property type="match status" value="1"/>
</dbReference>
<name>A0A9W5WTL4_BABOV</name>
<dbReference type="GO" id="GO:0045047">
    <property type="term" value="P:protein targeting to ER"/>
    <property type="evidence" value="ECO:0007669"/>
    <property type="project" value="TreeGrafter"/>
</dbReference>
<keyword evidence="7 9" id="KW-0472">Membrane</keyword>
<dbReference type="Pfam" id="PF04573">
    <property type="entry name" value="SPC22"/>
    <property type="match status" value="1"/>
</dbReference>
<dbReference type="Proteomes" id="UP001057455">
    <property type="component" value="Unassembled WGS sequence"/>
</dbReference>
<dbReference type="EMBL" id="BLIY01000003">
    <property type="protein sequence ID" value="GFE52931.1"/>
    <property type="molecule type" value="Genomic_DNA"/>
</dbReference>
<organism evidence="10 11">
    <name type="scientific">Babesia ovis</name>
    <dbReference type="NCBI Taxonomy" id="5869"/>
    <lineage>
        <taxon>Eukaryota</taxon>
        <taxon>Sar</taxon>
        <taxon>Alveolata</taxon>
        <taxon>Apicomplexa</taxon>
        <taxon>Aconoidasida</taxon>
        <taxon>Piroplasmida</taxon>
        <taxon>Babesiidae</taxon>
        <taxon>Babesia</taxon>
    </lineage>
</organism>
<evidence type="ECO:0000256" key="2">
    <source>
        <dbReference type="ARBA" id="ARBA00009289"/>
    </source>
</evidence>
<keyword evidence="4" id="KW-0256">Endoplasmic reticulum</keyword>
<accession>A0A9W5WTL4</accession>
<evidence type="ECO:0000256" key="7">
    <source>
        <dbReference type="ARBA" id="ARBA00023136"/>
    </source>
</evidence>